<proteinExistence type="predicted"/>
<keyword evidence="2" id="KW-0808">Transferase</keyword>
<name>A0A5S3XPB6_9GAMM</name>
<dbReference type="PANTHER" id="PTHR34136">
    <property type="match status" value="1"/>
</dbReference>
<dbReference type="OrthoDB" id="9808602at2"/>
<evidence type="ECO:0000313" key="3">
    <source>
        <dbReference type="EMBL" id="TMP45703.1"/>
    </source>
</evidence>
<dbReference type="GO" id="GO:0016758">
    <property type="term" value="F:hexosyltransferase activity"/>
    <property type="evidence" value="ECO:0007669"/>
    <property type="project" value="TreeGrafter"/>
</dbReference>
<dbReference type="EMBL" id="PNCL01000050">
    <property type="protein sequence ID" value="TMP59082.1"/>
    <property type="molecule type" value="Genomic_DNA"/>
</dbReference>
<dbReference type="EMBL" id="PNCK01000016">
    <property type="protein sequence ID" value="TMP45703.1"/>
    <property type="molecule type" value="Genomic_DNA"/>
</dbReference>
<dbReference type="Proteomes" id="UP000305730">
    <property type="component" value="Unassembled WGS sequence"/>
</dbReference>
<evidence type="ECO:0000313" key="6">
    <source>
        <dbReference type="Proteomes" id="UP000307706"/>
    </source>
</evidence>
<organism evidence="4 6">
    <name type="scientific">Pseudoalteromonas citrea</name>
    <dbReference type="NCBI Taxonomy" id="43655"/>
    <lineage>
        <taxon>Bacteria</taxon>
        <taxon>Pseudomonadati</taxon>
        <taxon>Pseudomonadota</taxon>
        <taxon>Gammaproteobacteria</taxon>
        <taxon>Alteromonadales</taxon>
        <taxon>Pseudoalteromonadaceae</taxon>
        <taxon>Pseudoalteromonas</taxon>
    </lineage>
</organism>
<protein>
    <submittedName>
        <fullName evidence="4">Teichoic acid biosynthesis protein A</fullName>
    </submittedName>
</protein>
<dbReference type="CDD" id="cd06533">
    <property type="entry name" value="Glyco_transf_WecG_TagA"/>
    <property type="match status" value="1"/>
</dbReference>
<evidence type="ECO:0000256" key="2">
    <source>
        <dbReference type="ARBA" id="ARBA00022679"/>
    </source>
</evidence>
<accession>A0A5S3XPB6</accession>
<gene>
    <name evidence="4" type="ORF">CWB96_10995</name>
    <name evidence="3" type="ORF">CWB97_03640</name>
</gene>
<comment type="caution">
    <text evidence="4">The sequence shown here is derived from an EMBL/GenBank/DDBJ whole genome shotgun (WGS) entry which is preliminary data.</text>
</comment>
<evidence type="ECO:0000313" key="4">
    <source>
        <dbReference type="EMBL" id="TMP59082.1"/>
    </source>
</evidence>
<dbReference type="InterPro" id="IPR004629">
    <property type="entry name" value="WecG_TagA_CpsF"/>
</dbReference>
<reference evidence="5 6" key="1">
    <citation type="submission" date="2017-12" db="EMBL/GenBank/DDBJ databases">
        <authorList>
            <person name="Paulsen S."/>
            <person name="Gram L.K."/>
        </authorList>
    </citation>
    <scope>NUCLEOTIDE SEQUENCE [LARGE SCALE GENOMIC DNA]</scope>
    <source>
        <strain evidence="4 6">S2231</strain>
        <strain evidence="3 5">S2233</strain>
    </source>
</reference>
<dbReference type="AlphaFoldDB" id="A0A5S3XPB6"/>
<reference evidence="5 6" key="2">
    <citation type="submission" date="2019-06" db="EMBL/GenBank/DDBJ databases">
        <title>Co-occurence of chitin degradation, pigmentation and bioactivity in marine Pseudoalteromonas.</title>
        <authorList>
            <person name="Sonnenschein E.C."/>
            <person name="Bech P.K."/>
        </authorList>
    </citation>
    <scope>NUCLEOTIDE SEQUENCE [LARGE SCALE GENOMIC DNA]</scope>
    <source>
        <strain evidence="6">S2231</strain>
        <strain evidence="3 5">S2233</strain>
    </source>
</reference>
<dbReference type="PANTHER" id="PTHR34136:SF1">
    <property type="entry name" value="UDP-N-ACETYL-D-MANNOSAMINURONIC ACID TRANSFERASE"/>
    <property type="match status" value="1"/>
</dbReference>
<evidence type="ECO:0000256" key="1">
    <source>
        <dbReference type="ARBA" id="ARBA00022676"/>
    </source>
</evidence>
<dbReference type="Pfam" id="PF03808">
    <property type="entry name" value="Glyco_tran_WecG"/>
    <property type="match status" value="1"/>
</dbReference>
<reference evidence="4" key="3">
    <citation type="submission" date="2019-09" db="EMBL/GenBank/DDBJ databases">
        <title>Co-occurence of chitin degradation, pigmentation and bioactivity in marine Pseudoalteromonas.</title>
        <authorList>
            <person name="Sonnenschein E.C."/>
            <person name="Bech P.K."/>
        </authorList>
    </citation>
    <scope>NUCLEOTIDE SEQUENCE</scope>
    <source>
        <strain evidence="4">S2231</strain>
    </source>
</reference>
<dbReference type="RefSeq" id="WP_138595093.1">
    <property type="nucleotide sequence ID" value="NZ_PNCK01000016.1"/>
</dbReference>
<keyword evidence="1" id="KW-0328">Glycosyltransferase</keyword>
<dbReference type="Proteomes" id="UP000307706">
    <property type="component" value="Unassembled WGS sequence"/>
</dbReference>
<sequence length="244" mass="27625">MKHCKALDKKIGNKLSFDQVLLKQRRGLTQSVATTFVNPFSYPIVGDDEPLLTALDHIYSDGALHTSLHNIFNTNQIERLSFDFSSVAHDVLQFAVENTLKVALVGAKPGLVEQAAKNYQQMYPGLNIAYHHHGYLNEPGMEDGVIDELNTVSADIVICGMGTPRQEQFILTLKQRLSSPALLFTCGGFIEQSAIKADYYHPLVKRFGLRWVQRAIMHKHVRTRLMQDYPKFICNYIFSQLKAK</sequence>
<evidence type="ECO:0000313" key="5">
    <source>
        <dbReference type="Proteomes" id="UP000305730"/>
    </source>
</evidence>
<keyword evidence="5" id="KW-1185">Reference proteome</keyword>